<evidence type="ECO:0000256" key="5">
    <source>
        <dbReference type="SAM" id="SignalP"/>
    </source>
</evidence>
<sequence length="583" mass="65765">MSGLRAEPSLSPVIRVLRLILLANYASSLNLPCSHSAVYHQMKFNEAVDIKTPGFDNNQTYPANMSCEYMFQGSNTSAKIQVDFISADFEQPIFSGCADYIMIKDGSSTTSKELIKFCGSDPLKSIVSTNDMIHISIVSDQTVQMRGAHMVVREFFEGSCGDDWDTKSSFPICFKFIKKRKTWLEAQRSCFAEMSNLMTTTNQEEYDFIIDTYGDNSSFNYPWFGIFDAATEGTYQSIQYKEVLWPHPQPVVANNSPIRDCVILDFTIKEGMTHVAEDCLARHPFICKKNKDGSTSAVMGPRQLIRRSQIAEKVDLTIWILIIIALILLIVLLCLFCKDCIKRKCCPNRVEPENRLMRGLEQDYRNPVPVAPPRNLQPSTNRARFVDDVDARAKESTIEAQRRNNETTANNNSTRPTEITIGSVSLPANTSPQPSFNHPLPPLIDRTPPHNQTVHVMPVDAVVHRSEEPEEVPVLLPVVHEIDEHRPLSPQELPLNVPSLRTDHQRGETIDEREPGPSNGNGYRAETAFRSGPTIKESTFISTREESFLRSKKNEGLFEKPKTKVLDNVSAISLDEFWNATKK</sequence>
<keyword evidence="7" id="KW-1185">Reference proteome</keyword>
<dbReference type="InterPro" id="IPR000859">
    <property type="entry name" value="CUB_dom"/>
</dbReference>
<dbReference type="SUPFAM" id="SSF56436">
    <property type="entry name" value="C-type lectin-like"/>
    <property type="match status" value="1"/>
</dbReference>
<keyword evidence="4" id="KW-0472">Membrane</keyword>
<dbReference type="InterPro" id="IPR016186">
    <property type="entry name" value="C-type_lectin-like/link_sf"/>
</dbReference>
<dbReference type="SUPFAM" id="SSF49854">
    <property type="entry name" value="Spermadhesin, CUB domain"/>
    <property type="match status" value="1"/>
</dbReference>
<feature type="compositionally biased region" description="Basic and acidic residues" evidence="3">
    <location>
        <begin position="394"/>
        <end position="405"/>
    </location>
</feature>
<evidence type="ECO:0000256" key="4">
    <source>
        <dbReference type="SAM" id="Phobius"/>
    </source>
</evidence>
<dbReference type="InterPro" id="IPR016187">
    <property type="entry name" value="CTDL_fold"/>
</dbReference>
<dbReference type="Pfam" id="PF00059">
    <property type="entry name" value="Lectin_C"/>
    <property type="match status" value="1"/>
</dbReference>
<evidence type="ECO:0000313" key="6">
    <source>
        <dbReference type="EnsemblMetazoa" id="PPA18776.1"/>
    </source>
</evidence>
<evidence type="ECO:0000256" key="3">
    <source>
        <dbReference type="SAM" id="MobiDB-lite"/>
    </source>
</evidence>
<dbReference type="PROSITE" id="PS50041">
    <property type="entry name" value="C_TYPE_LECTIN_2"/>
    <property type="match status" value="1"/>
</dbReference>
<dbReference type="CDD" id="cd00037">
    <property type="entry name" value="CLECT"/>
    <property type="match status" value="1"/>
</dbReference>
<dbReference type="AlphaFoldDB" id="A0A2A6D146"/>
<gene>
    <name evidence="6" type="primary">WBGene00108330</name>
</gene>
<comment type="caution">
    <text evidence="2">Lacks conserved residue(s) required for the propagation of feature annotation.</text>
</comment>
<keyword evidence="4" id="KW-0812">Transmembrane</keyword>
<feature type="signal peptide" evidence="5">
    <location>
        <begin position="1"/>
        <end position="28"/>
    </location>
</feature>
<evidence type="ECO:0000313" key="7">
    <source>
        <dbReference type="Proteomes" id="UP000005239"/>
    </source>
</evidence>
<reference evidence="6" key="2">
    <citation type="submission" date="2022-06" db="UniProtKB">
        <authorList>
            <consortium name="EnsemblMetazoa"/>
        </authorList>
    </citation>
    <scope>IDENTIFICATION</scope>
    <source>
        <strain evidence="6">PS312</strain>
    </source>
</reference>
<feature type="region of interest" description="Disordered" evidence="3">
    <location>
        <begin position="504"/>
        <end position="526"/>
    </location>
</feature>
<dbReference type="Proteomes" id="UP000005239">
    <property type="component" value="Unassembled WGS sequence"/>
</dbReference>
<dbReference type="EnsemblMetazoa" id="PPA18776.1">
    <property type="protein sequence ID" value="PPA18776.1"/>
    <property type="gene ID" value="WBGene00108330"/>
</dbReference>
<name>A0A2A6D146_PRIPA</name>
<organism evidence="6 7">
    <name type="scientific">Pristionchus pacificus</name>
    <name type="common">Parasitic nematode worm</name>
    <dbReference type="NCBI Taxonomy" id="54126"/>
    <lineage>
        <taxon>Eukaryota</taxon>
        <taxon>Metazoa</taxon>
        <taxon>Ecdysozoa</taxon>
        <taxon>Nematoda</taxon>
        <taxon>Chromadorea</taxon>
        <taxon>Rhabditida</taxon>
        <taxon>Rhabditina</taxon>
        <taxon>Diplogasteromorpha</taxon>
        <taxon>Diplogasteroidea</taxon>
        <taxon>Neodiplogasteridae</taxon>
        <taxon>Pristionchus</taxon>
    </lineage>
</organism>
<evidence type="ECO:0000256" key="1">
    <source>
        <dbReference type="ARBA" id="ARBA00023157"/>
    </source>
</evidence>
<evidence type="ECO:0000256" key="2">
    <source>
        <dbReference type="PROSITE-ProRule" id="PRU00059"/>
    </source>
</evidence>
<dbReference type="SMART" id="SM00034">
    <property type="entry name" value="CLECT"/>
    <property type="match status" value="1"/>
</dbReference>
<feature type="compositionally biased region" description="Polar residues" evidence="3">
    <location>
        <begin position="406"/>
        <end position="418"/>
    </location>
</feature>
<dbReference type="InterPro" id="IPR035914">
    <property type="entry name" value="Sperma_CUB_dom_sf"/>
</dbReference>
<dbReference type="InterPro" id="IPR001304">
    <property type="entry name" value="C-type_lectin-like"/>
</dbReference>
<accession>A0A8R1UEM8</accession>
<dbReference type="SMART" id="SM00042">
    <property type="entry name" value="CUB"/>
    <property type="match status" value="1"/>
</dbReference>
<dbReference type="Pfam" id="PF00431">
    <property type="entry name" value="CUB"/>
    <property type="match status" value="1"/>
</dbReference>
<keyword evidence="5" id="KW-0732">Signal</keyword>
<dbReference type="Gene3D" id="2.60.120.290">
    <property type="entry name" value="Spermadhesin, CUB domain"/>
    <property type="match status" value="1"/>
</dbReference>
<accession>A0A2A6D146</accession>
<dbReference type="InterPro" id="IPR050976">
    <property type="entry name" value="Snaclec"/>
</dbReference>
<feature type="transmembrane region" description="Helical" evidence="4">
    <location>
        <begin position="316"/>
        <end position="337"/>
    </location>
</feature>
<feature type="chain" id="PRO_5043870504" evidence="5">
    <location>
        <begin position="29"/>
        <end position="583"/>
    </location>
</feature>
<dbReference type="PANTHER" id="PTHR22991">
    <property type="entry name" value="PROTEIN CBG13490"/>
    <property type="match status" value="1"/>
</dbReference>
<protein>
    <submittedName>
        <fullName evidence="6">CUB domain-containing protein</fullName>
    </submittedName>
</protein>
<dbReference type="PROSITE" id="PS01180">
    <property type="entry name" value="CUB"/>
    <property type="match status" value="1"/>
</dbReference>
<reference evidence="7" key="1">
    <citation type="journal article" date="2008" name="Nat. Genet.">
        <title>The Pristionchus pacificus genome provides a unique perspective on nematode lifestyle and parasitism.</title>
        <authorList>
            <person name="Dieterich C."/>
            <person name="Clifton S.W."/>
            <person name="Schuster L.N."/>
            <person name="Chinwalla A."/>
            <person name="Delehaunty K."/>
            <person name="Dinkelacker I."/>
            <person name="Fulton L."/>
            <person name="Fulton R."/>
            <person name="Godfrey J."/>
            <person name="Minx P."/>
            <person name="Mitreva M."/>
            <person name="Roeseler W."/>
            <person name="Tian H."/>
            <person name="Witte H."/>
            <person name="Yang S.P."/>
            <person name="Wilson R.K."/>
            <person name="Sommer R.J."/>
        </authorList>
    </citation>
    <scope>NUCLEOTIDE SEQUENCE [LARGE SCALE GENOMIC DNA]</scope>
    <source>
        <strain evidence="7">PS312</strain>
    </source>
</reference>
<keyword evidence="4" id="KW-1133">Transmembrane helix</keyword>
<feature type="compositionally biased region" description="Basic and acidic residues" evidence="3">
    <location>
        <begin position="504"/>
        <end position="515"/>
    </location>
</feature>
<feature type="region of interest" description="Disordered" evidence="3">
    <location>
        <begin position="394"/>
        <end position="418"/>
    </location>
</feature>
<proteinExistence type="predicted"/>
<keyword evidence="1" id="KW-1015">Disulfide bond</keyword>
<dbReference type="OrthoDB" id="7357196at2759"/>
<dbReference type="PANTHER" id="PTHR22991:SF40">
    <property type="entry name" value="PROTEIN CBG13490"/>
    <property type="match status" value="1"/>
</dbReference>
<dbReference type="CDD" id="cd00041">
    <property type="entry name" value="CUB"/>
    <property type="match status" value="1"/>
</dbReference>
<dbReference type="Gene3D" id="3.10.100.10">
    <property type="entry name" value="Mannose-Binding Protein A, subunit A"/>
    <property type="match status" value="1"/>
</dbReference>